<reference evidence="3 4" key="1">
    <citation type="submission" date="2019-02" db="EMBL/GenBank/DDBJ databases">
        <title>Deep-cultivation of Planctomycetes and their phenomic and genomic characterization uncovers novel biology.</title>
        <authorList>
            <person name="Wiegand S."/>
            <person name="Jogler M."/>
            <person name="Boedeker C."/>
            <person name="Pinto D."/>
            <person name="Vollmers J."/>
            <person name="Rivas-Marin E."/>
            <person name="Kohn T."/>
            <person name="Peeters S.H."/>
            <person name="Heuer A."/>
            <person name="Rast P."/>
            <person name="Oberbeckmann S."/>
            <person name="Bunk B."/>
            <person name="Jeske O."/>
            <person name="Meyerdierks A."/>
            <person name="Storesund J.E."/>
            <person name="Kallscheuer N."/>
            <person name="Luecker S."/>
            <person name="Lage O.M."/>
            <person name="Pohl T."/>
            <person name="Merkel B.J."/>
            <person name="Hornburger P."/>
            <person name="Mueller R.-W."/>
            <person name="Bruemmer F."/>
            <person name="Labrenz M."/>
            <person name="Spormann A.M."/>
            <person name="Op Den Camp H."/>
            <person name="Overmann J."/>
            <person name="Amann R."/>
            <person name="Jetten M.S.M."/>
            <person name="Mascher T."/>
            <person name="Medema M.H."/>
            <person name="Devos D.P."/>
            <person name="Kaster A.-K."/>
            <person name="Ovreas L."/>
            <person name="Rohde M."/>
            <person name="Galperin M.Y."/>
            <person name="Jogler C."/>
        </authorList>
    </citation>
    <scope>NUCLEOTIDE SEQUENCE [LARGE SCALE GENOMIC DNA]</scope>
    <source>
        <strain evidence="3 4">Pla144</strain>
    </source>
</reference>
<dbReference type="InterPro" id="IPR045584">
    <property type="entry name" value="Pilin-like"/>
</dbReference>
<dbReference type="PROSITE" id="PS00409">
    <property type="entry name" value="PROKAR_NTER_METHYL"/>
    <property type="match status" value="1"/>
</dbReference>
<sequence>MQSSLSDREERSLASLQDRKGHNSLLQPQQGFTLVELLTVIAIIGVLIALLIPAVQAARESSRRTRCTNNLKQLGIGLAAFESTNARFPAGQRWSAPRSEPGSYAIAWSAVLLPQIEQRAIADLIDFRFPLTDPRNFPATSQIISLYLCPSTSLVESHRSESGHLFNLGAIQGEGLACLDYLGISGPDKNAKNPSNNLKYGRQRGILIGTKGFPDSDKLTDPPPIRTKDVTDGLSYTTWLTECTGRGADEKKGNVDAIHGAWASGNNVTHIDSGINDEKLPQAWHNERIRSDHPGGAQFAMCDGSVHFLSDTISKKLIRALCSRNGEEVFSESPF</sequence>
<evidence type="ECO:0000259" key="2">
    <source>
        <dbReference type="Pfam" id="PF07596"/>
    </source>
</evidence>
<dbReference type="Gene3D" id="3.30.700.10">
    <property type="entry name" value="Glycoprotein, Type 4 Pilin"/>
    <property type="match status" value="1"/>
</dbReference>
<dbReference type="InterPro" id="IPR027558">
    <property type="entry name" value="Pre_pil_HX9DG_C"/>
</dbReference>
<dbReference type="InterPro" id="IPR012902">
    <property type="entry name" value="N_methyl_site"/>
</dbReference>
<dbReference type="Pfam" id="PF07963">
    <property type="entry name" value="N_methyl"/>
    <property type="match status" value="1"/>
</dbReference>
<dbReference type="PANTHER" id="PTHR30093">
    <property type="entry name" value="GENERAL SECRETION PATHWAY PROTEIN G"/>
    <property type="match status" value="1"/>
</dbReference>
<keyword evidence="1" id="KW-0472">Membrane</keyword>
<dbReference type="Proteomes" id="UP000318437">
    <property type="component" value="Unassembled WGS sequence"/>
</dbReference>
<feature type="transmembrane region" description="Helical" evidence="1">
    <location>
        <begin position="32"/>
        <end position="55"/>
    </location>
</feature>
<gene>
    <name evidence="3" type="primary">pulG_3</name>
    <name evidence="3" type="ORF">Pla144_25150</name>
</gene>
<keyword evidence="1" id="KW-0812">Transmembrane</keyword>
<keyword evidence="4" id="KW-1185">Reference proteome</keyword>
<keyword evidence="1" id="KW-1133">Transmembrane helix</keyword>
<dbReference type="EMBL" id="SJPS01000003">
    <property type="protein sequence ID" value="TWU27738.1"/>
    <property type="molecule type" value="Genomic_DNA"/>
</dbReference>
<protein>
    <submittedName>
        <fullName evidence="3">Type II secretion system protein G</fullName>
    </submittedName>
</protein>
<dbReference type="SUPFAM" id="SSF54523">
    <property type="entry name" value="Pili subunits"/>
    <property type="match status" value="1"/>
</dbReference>
<accession>A0A5C6CTL3</accession>
<dbReference type="NCBIfam" id="TIGR02532">
    <property type="entry name" value="IV_pilin_GFxxxE"/>
    <property type="match status" value="1"/>
</dbReference>
<dbReference type="Pfam" id="PF07596">
    <property type="entry name" value="SBP_bac_10"/>
    <property type="match status" value="1"/>
</dbReference>
<comment type="caution">
    <text evidence="3">The sequence shown here is derived from an EMBL/GenBank/DDBJ whole genome shotgun (WGS) entry which is preliminary data.</text>
</comment>
<evidence type="ECO:0000256" key="1">
    <source>
        <dbReference type="SAM" id="Phobius"/>
    </source>
</evidence>
<dbReference type="AlphaFoldDB" id="A0A5C6CTL3"/>
<organism evidence="3 4">
    <name type="scientific">Bythopirellula polymerisocia</name>
    <dbReference type="NCBI Taxonomy" id="2528003"/>
    <lineage>
        <taxon>Bacteria</taxon>
        <taxon>Pseudomonadati</taxon>
        <taxon>Planctomycetota</taxon>
        <taxon>Planctomycetia</taxon>
        <taxon>Pirellulales</taxon>
        <taxon>Lacipirellulaceae</taxon>
        <taxon>Bythopirellula</taxon>
    </lineage>
</organism>
<evidence type="ECO:0000313" key="3">
    <source>
        <dbReference type="EMBL" id="TWU27738.1"/>
    </source>
</evidence>
<dbReference type="InterPro" id="IPR011453">
    <property type="entry name" value="DUF1559"/>
</dbReference>
<name>A0A5C6CTL3_9BACT</name>
<dbReference type="NCBIfam" id="TIGR04294">
    <property type="entry name" value="pre_pil_HX9DG"/>
    <property type="match status" value="1"/>
</dbReference>
<dbReference type="PANTHER" id="PTHR30093:SF2">
    <property type="entry name" value="TYPE II SECRETION SYSTEM PROTEIN H"/>
    <property type="match status" value="1"/>
</dbReference>
<feature type="domain" description="DUF1559" evidence="2">
    <location>
        <begin position="56"/>
        <end position="314"/>
    </location>
</feature>
<evidence type="ECO:0000313" key="4">
    <source>
        <dbReference type="Proteomes" id="UP000318437"/>
    </source>
</evidence>
<proteinExistence type="predicted"/>